<evidence type="ECO:0000256" key="1">
    <source>
        <dbReference type="SAM" id="SignalP"/>
    </source>
</evidence>
<organism evidence="2 3">
    <name type="scientific">Pseudomonas alkylphenolica</name>
    <dbReference type="NCBI Taxonomy" id="237609"/>
    <lineage>
        <taxon>Bacteria</taxon>
        <taxon>Pseudomonadati</taxon>
        <taxon>Pseudomonadota</taxon>
        <taxon>Gammaproteobacteria</taxon>
        <taxon>Pseudomonadales</taxon>
        <taxon>Pseudomonadaceae</taxon>
        <taxon>Pseudomonas</taxon>
    </lineage>
</organism>
<dbReference type="EMBL" id="QJRG01000047">
    <property type="protein sequence ID" value="RWU21337.1"/>
    <property type="molecule type" value="Genomic_DNA"/>
</dbReference>
<dbReference type="RefSeq" id="WP_128324940.1">
    <property type="nucleotide sequence ID" value="NZ_QJRG01000047.1"/>
</dbReference>
<keyword evidence="1" id="KW-0732">Signal</keyword>
<gene>
    <name evidence="2" type="ORF">DM813_19320</name>
</gene>
<name>A0A443ZQG8_9PSED</name>
<comment type="caution">
    <text evidence="2">The sequence shown here is derived from an EMBL/GenBank/DDBJ whole genome shotgun (WGS) entry which is preliminary data.</text>
</comment>
<proteinExistence type="predicted"/>
<dbReference type="AlphaFoldDB" id="A0A443ZQG8"/>
<dbReference type="Proteomes" id="UP000288983">
    <property type="component" value="Unassembled WGS sequence"/>
</dbReference>
<protein>
    <recommendedName>
        <fullName evidence="4">DUF1311 domain-containing protein</fullName>
    </recommendedName>
</protein>
<reference evidence="2 3" key="1">
    <citation type="submission" date="2018-06" db="EMBL/GenBank/DDBJ databases">
        <title>Bacteria isolated from soil of Wuhan.</title>
        <authorList>
            <person name="Wei X."/>
            <person name="Chunhua H."/>
        </authorList>
    </citation>
    <scope>NUCLEOTIDE SEQUENCE [LARGE SCALE GENOMIC DNA]</scope>
    <source>
        <strain evidence="3">xwS2</strain>
    </source>
</reference>
<accession>A0A443ZQG8</accession>
<feature type="signal peptide" evidence="1">
    <location>
        <begin position="1"/>
        <end position="23"/>
    </location>
</feature>
<evidence type="ECO:0008006" key="4">
    <source>
        <dbReference type="Google" id="ProtNLM"/>
    </source>
</evidence>
<evidence type="ECO:0000313" key="2">
    <source>
        <dbReference type="EMBL" id="RWU21337.1"/>
    </source>
</evidence>
<evidence type="ECO:0000313" key="3">
    <source>
        <dbReference type="Proteomes" id="UP000288983"/>
    </source>
</evidence>
<feature type="chain" id="PRO_5019263584" description="DUF1311 domain-containing protein" evidence="1">
    <location>
        <begin position="24"/>
        <end position="266"/>
    </location>
</feature>
<sequence length="266" mass="29446">MVKKAFGLLLATAIPLLSTNAFSAVYCGVVNGIQVWDELVPSDCTKALRQMQLSKEHIQSAQTGQRIERTYGAPSSMAIESAITSAGDYMQQRADEQADAERAAREKMYAEEDEQKRILIAKLSNHILADYPTERIKNADCKSTAPGFGVLDMPKFDSVKLKKAFDKVYGMTLPQLYAEVDKVGKKNFLLEMNTMLAQAQSSAYDAFKEAVAISSEVRVKYIQEGDQSPIDCDAGMNNANTCKYIINRYGADYMTTVIALTEKCIK</sequence>